<dbReference type="InterPro" id="IPR025562">
    <property type="entry name" value="Tae4"/>
</dbReference>
<dbReference type="Gene3D" id="4.10.280.80">
    <property type="match status" value="1"/>
</dbReference>
<comment type="caution">
    <text evidence="1">The sequence shown here is derived from an EMBL/GenBank/DDBJ whole genome shotgun (WGS) entry which is preliminary data.</text>
</comment>
<evidence type="ECO:0008006" key="3">
    <source>
        <dbReference type="Google" id="ProtNLM"/>
    </source>
</evidence>
<protein>
    <recommendedName>
        <fullName evidence="3">Type VI secretion system amidase effector protein Tae4</fullName>
    </recommendedName>
</protein>
<keyword evidence="2" id="KW-1185">Reference proteome</keyword>
<evidence type="ECO:0000313" key="1">
    <source>
        <dbReference type="EMBL" id="OZY86595.1"/>
    </source>
</evidence>
<dbReference type="Proteomes" id="UP000216101">
    <property type="component" value="Unassembled WGS sequence"/>
</dbReference>
<dbReference type="Gene3D" id="3.90.1720.80">
    <property type="match status" value="1"/>
</dbReference>
<proteinExistence type="predicted"/>
<dbReference type="AlphaFoldDB" id="A0A266Q9T0"/>
<dbReference type="EMBL" id="NHNI01000001">
    <property type="protein sequence ID" value="OZY86595.1"/>
    <property type="molecule type" value="Genomic_DNA"/>
</dbReference>
<evidence type="ECO:0000313" key="2">
    <source>
        <dbReference type="Proteomes" id="UP000216101"/>
    </source>
</evidence>
<accession>A0A266Q9T0</accession>
<dbReference type="Pfam" id="PF14113">
    <property type="entry name" value="Tae4"/>
    <property type="match status" value="1"/>
</dbReference>
<sequence length="163" mass="18229">MKPIYQALKKHHHSSEPSNSNYLSGAAIYKEIGYDIDSLLKQNAGYANTCATRMSLALIKAGVNFQGRLRIKSGAYKGRTIETGAKLLADQLMQPGIFGKPEIFTDTSTAPNKIGTKKGVIFFWKIIGYDGGHIDLIESNNKVQMCNSHCYFNCKEIWFWELS</sequence>
<reference evidence="2" key="1">
    <citation type="submission" date="2017-05" db="EMBL/GenBank/DDBJ databases">
        <authorList>
            <person name="Barney B.M."/>
        </authorList>
    </citation>
    <scope>NUCLEOTIDE SEQUENCE [LARGE SCALE GENOMIC DNA]</scope>
    <source>
        <strain evidence="2">PSBB022</strain>
    </source>
</reference>
<name>A0A266Q9T0_9GAMM</name>
<organism evidence="1 2">
    <name type="scientific">Cellvibrio mixtus</name>
    <dbReference type="NCBI Taxonomy" id="39650"/>
    <lineage>
        <taxon>Bacteria</taxon>
        <taxon>Pseudomonadati</taxon>
        <taxon>Pseudomonadota</taxon>
        <taxon>Gammaproteobacteria</taxon>
        <taxon>Cellvibrionales</taxon>
        <taxon>Cellvibrionaceae</taxon>
        <taxon>Cellvibrio</taxon>
    </lineage>
</organism>
<gene>
    <name evidence="1" type="ORF">CBP51_06130</name>
</gene>
<dbReference type="RefSeq" id="WP_094984226.1">
    <property type="nucleotide sequence ID" value="NZ_NHNI01000001.1"/>
</dbReference>